<evidence type="ECO:0000256" key="7">
    <source>
        <dbReference type="ARBA" id="ARBA00039966"/>
    </source>
</evidence>
<dbReference type="PANTHER" id="PTHR16056:SF16">
    <property type="entry name" value="REGULATOR OF MICROTUBULE DYNAMICS PROTEIN 1"/>
    <property type="match status" value="1"/>
</dbReference>
<sequence>MVNAACVSVAVVSAGTVYLGWRHARMLERRIRELEVTAQQQATALEWLTRRTDCLSPPATSQSFSQSEALARAAAVAPGSTGAGTQAAARRSSRDPPVLTRGNSWESMSETAGYKTAEEDTEEGEVAAARPRPGPPLETVPASPAVPSTWGLESTWSCVSSGGAIDGASPLPAESTRQAANSGEGRAIAAESLAAEGAEGWAAVGDEARDPRREGLENVLQRADDLYKERSFTDAYALLASAPRTAPTLWRQARLCKELADLAKETGAKEREKELLREGFDLAEAALGLDESNYACHKWYAIFVSVVSMFEGTKAAIQKSFVVKEHFEKAAQLNPSDATSHYLLGMWYFEVAGLSWATRKVAAAIFASPPTGTFEEALSHFDNAERTSPGFYVSNRLMLAKTHLQLKNREMAKSWLQKALELKRESPDDHRAAAEAEKLLASL</sequence>
<dbReference type="Gene3D" id="1.25.40.10">
    <property type="entry name" value="Tetratricopeptide repeat domain"/>
    <property type="match status" value="1"/>
</dbReference>
<keyword evidence="4" id="KW-0677">Repeat</keyword>
<dbReference type="EMBL" id="JBGBPQ010000013">
    <property type="protein sequence ID" value="KAL1512216.1"/>
    <property type="molecule type" value="Genomic_DNA"/>
</dbReference>
<dbReference type="GO" id="GO:0005739">
    <property type="term" value="C:mitochondrion"/>
    <property type="evidence" value="ECO:0007669"/>
    <property type="project" value="TreeGrafter"/>
</dbReference>
<dbReference type="InterPro" id="IPR011990">
    <property type="entry name" value="TPR-like_helical_dom_sf"/>
</dbReference>
<dbReference type="Proteomes" id="UP001515480">
    <property type="component" value="Unassembled WGS sequence"/>
</dbReference>
<evidence type="ECO:0000313" key="11">
    <source>
        <dbReference type="Proteomes" id="UP001515480"/>
    </source>
</evidence>
<organism evidence="10 11">
    <name type="scientific">Prymnesium parvum</name>
    <name type="common">Toxic golden alga</name>
    <dbReference type="NCBI Taxonomy" id="97485"/>
    <lineage>
        <taxon>Eukaryota</taxon>
        <taxon>Haptista</taxon>
        <taxon>Haptophyta</taxon>
        <taxon>Prymnesiophyceae</taxon>
        <taxon>Prymnesiales</taxon>
        <taxon>Prymnesiaceae</taxon>
        <taxon>Prymnesium</taxon>
    </lineage>
</organism>
<evidence type="ECO:0000256" key="1">
    <source>
        <dbReference type="ARBA" id="ARBA00004245"/>
    </source>
</evidence>
<dbReference type="InterPro" id="IPR049039">
    <property type="entry name" value="RMD1-3_a_helical_rpt"/>
</dbReference>
<keyword evidence="11" id="KW-1185">Reference proteome</keyword>
<dbReference type="GO" id="GO:0008017">
    <property type="term" value="F:microtubule binding"/>
    <property type="evidence" value="ECO:0007669"/>
    <property type="project" value="TreeGrafter"/>
</dbReference>
<evidence type="ECO:0000313" key="10">
    <source>
        <dbReference type="EMBL" id="KAL1512216.1"/>
    </source>
</evidence>
<dbReference type="GO" id="GO:0097431">
    <property type="term" value="C:mitotic spindle pole"/>
    <property type="evidence" value="ECO:0007669"/>
    <property type="project" value="TreeGrafter"/>
</dbReference>
<evidence type="ECO:0000256" key="6">
    <source>
        <dbReference type="ARBA" id="ARBA00023212"/>
    </source>
</evidence>
<accession>A0AB34J655</accession>
<protein>
    <recommendedName>
        <fullName evidence="7">Regulator of microtubule dynamics protein 1</fullName>
    </recommendedName>
    <alternativeName>
        <fullName evidence="8">Protein FAM82B</fullName>
    </alternativeName>
</protein>
<proteinExistence type="predicted"/>
<dbReference type="PANTHER" id="PTHR16056">
    <property type="entry name" value="REGULATOR OF MICROTUBULE DYNAMICS PROTEIN"/>
    <property type="match status" value="1"/>
</dbReference>
<feature type="region of interest" description="Disordered" evidence="9">
    <location>
        <begin position="75"/>
        <end position="141"/>
    </location>
</feature>
<gene>
    <name evidence="10" type="ORF">AB1Y20_005479</name>
</gene>
<name>A0AB34J655_PRYPA</name>
<keyword evidence="5" id="KW-0802">TPR repeat</keyword>
<feature type="compositionally biased region" description="Polar residues" evidence="9">
    <location>
        <begin position="101"/>
        <end position="110"/>
    </location>
</feature>
<evidence type="ECO:0000256" key="8">
    <source>
        <dbReference type="ARBA" id="ARBA00041958"/>
    </source>
</evidence>
<evidence type="ECO:0000256" key="3">
    <source>
        <dbReference type="ARBA" id="ARBA00022490"/>
    </source>
</evidence>
<dbReference type="SUPFAM" id="SSF48452">
    <property type="entry name" value="TPR-like"/>
    <property type="match status" value="1"/>
</dbReference>
<keyword evidence="3" id="KW-0963">Cytoplasm</keyword>
<dbReference type="GO" id="GO:0005876">
    <property type="term" value="C:spindle microtubule"/>
    <property type="evidence" value="ECO:0007669"/>
    <property type="project" value="TreeGrafter"/>
</dbReference>
<keyword evidence="6" id="KW-0206">Cytoskeleton</keyword>
<dbReference type="AlphaFoldDB" id="A0AB34J655"/>
<comment type="caution">
    <text evidence="10">The sequence shown here is derived from an EMBL/GenBank/DDBJ whole genome shotgun (WGS) entry which is preliminary data.</text>
</comment>
<comment type="subcellular location">
    <subcellularLocation>
        <location evidence="1">Cytoplasm</location>
        <location evidence="1">Cytoskeleton</location>
    </subcellularLocation>
</comment>
<evidence type="ECO:0000256" key="5">
    <source>
        <dbReference type="ARBA" id="ARBA00022803"/>
    </source>
</evidence>
<dbReference type="Pfam" id="PF21033">
    <property type="entry name" value="RMD1-3"/>
    <property type="match status" value="1"/>
</dbReference>
<comment type="subunit">
    <text evidence="2">Interacts with microtubules.</text>
</comment>
<evidence type="ECO:0000256" key="4">
    <source>
        <dbReference type="ARBA" id="ARBA00022737"/>
    </source>
</evidence>
<reference evidence="10 11" key="1">
    <citation type="journal article" date="2024" name="Science">
        <title>Giant polyketide synthase enzymes in the biosynthesis of giant marine polyether toxins.</title>
        <authorList>
            <person name="Fallon T.R."/>
            <person name="Shende V.V."/>
            <person name="Wierzbicki I.H."/>
            <person name="Pendleton A.L."/>
            <person name="Watervoot N.F."/>
            <person name="Auber R.P."/>
            <person name="Gonzalez D.J."/>
            <person name="Wisecaver J.H."/>
            <person name="Moore B.S."/>
        </authorList>
    </citation>
    <scope>NUCLEOTIDE SEQUENCE [LARGE SCALE GENOMIC DNA]</scope>
    <source>
        <strain evidence="10 11">12B1</strain>
    </source>
</reference>
<evidence type="ECO:0000256" key="2">
    <source>
        <dbReference type="ARBA" id="ARBA00011375"/>
    </source>
</evidence>
<evidence type="ECO:0000256" key="9">
    <source>
        <dbReference type="SAM" id="MobiDB-lite"/>
    </source>
</evidence>